<dbReference type="AlphaFoldDB" id="A0A1I5BI52"/>
<evidence type="ECO:0000313" key="5">
    <source>
        <dbReference type="EMBL" id="SFN74330.1"/>
    </source>
</evidence>
<organism evidence="5 6">
    <name type="scientific">Pseudonocardia ammonioxydans</name>
    <dbReference type="NCBI Taxonomy" id="260086"/>
    <lineage>
        <taxon>Bacteria</taxon>
        <taxon>Bacillati</taxon>
        <taxon>Actinomycetota</taxon>
        <taxon>Actinomycetes</taxon>
        <taxon>Pseudonocardiales</taxon>
        <taxon>Pseudonocardiaceae</taxon>
        <taxon>Pseudonocardia</taxon>
    </lineage>
</organism>
<dbReference type="InterPro" id="IPR051448">
    <property type="entry name" value="CdaR-like_regulators"/>
</dbReference>
<reference evidence="5 6" key="1">
    <citation type="submission" date="2016-10" db="EMBL/GenBank/DDBJ databases">
        <authorList>
            <person name="de Groot N.N."/>
        </authorList>
    </citation>
    <scope>NUCLEOTIDE SEQUENCE [LARGE SCALE GENOMIC DNA]</scope>
    <source>
        <strain evidence="5 6">CGMCC 4.1877</strain>
    </source>
</reference>
<proteinExistence type="inferred from homology"/>
<evidence type="ECO:0000259" key="4">
    <source>
        <dbReference type="Pfam" id="PF17853"/>
    </source>
</evidence>
<name>A0A1I5BI52_PSUAM</name>
<dbReference type="InterPro" id="IPR025736">
    <property type="entry name" value="PucR_C-HTH_dom"/>
</dbReference>
<dbReference type="Pfam" id="PF13556">
    <property type="entry name" value="HTH_30"/>
    <property type="match status" value="1"/>
</dbReference>
<keyword evidence="6" id="KW-1185">Reference proteome</keyword>
<evidence type="ECO:0000259" key="2">
    <source>
        <dbReference type="Pfam" id="PF13556"/>
    </source>
</evidence>
<dbReference type="InterPro" id="IPR025751">
    <property type="entry name" value="RsbRD_N_dom"/>
</dbReference>
<dbReference type="Proteomes" id="UP000199614">
    <property type="component" value="Unassembled WGS sequence"/>
</dbReference>
<dbReference type="STRING" id="260086.SAMN05216207_1020104"/>
<feature type="domain" description="RsbT co-antagonist protein RsbRD N-terminal" evidence="3">
    <location>
        <begin position="18"/>
        <end position="161"/>
    </location>
</feature>
<protein>
    <submittedName>
        <fullName evidence="5">DNA-binding transcriptional regulator, PucR family</fullName>
    </submittedName>
</protein>
<dbReference type="Pfam" id="PF14361">
    <property type="entry name" value="RsbRD_N"/>
    <property type="match status" value="1"/>
</dbReference>
<evidence type="ECO:0000313" key="6">
    <source>
        <dbReference type="Proteomes" id="UP000199614"/>
    </source>
</evidence>
<dbReference type="Pfam" id="PF17853">
    <property type="entry name" value="GGDEF_2"/>
    <property type="match status" value="1"/>
</dbReference>
<dbReference type="GO" id="GO:0003677">
    <property type="term" value="F:DNA binding"/>
    <property type="evidence" value="ECO:0007669"/>
    <property type="project" value="UniProtKB-KW"/>
</dbReference>
<feature type="domain" description="PucR C-terminal helix-turn-helix" evidence="2">
    <location>
        <begin position="334"/>
        <end position="390"/>
    </location>
</feature>
<sequence length="403" mass="41789">MTDVLARLAAAVRDDAGDLAGCVLAEIDAGLPDLGRDPRVRELLVATVEGSLDGALSVLTGGGDPDDAPVPAAATDIARRLAQQGVAVTVLLRAYRLGQAAFQQVLISRIATAGLAADEVAAVVRELSSVAFGYVDRVSEEMVAVHQAERDGWVRRRDAARLAMVDAVLAGRGGSAAEVERALGHPLDGEHLAAVFWSAPGAADPGRALERAVAAAGETLGCPRPPLVVAPDGATLWAWYPAPGPAPVELGPGEVFAALGTPEPGLDGFRRSHRRARQVQAVVTAAAPGARRPVTTAAALGPLLLLGADVELLGSWVREVLGGLATDDEQHERLRETVRSYLGAGGSLAAAAGELHLHKNSVQYRLRRAEEARGRSLSDGRLDLEVALLACRTLGTAVLETTG</sequence>
<gene>
    <name evidence="5" type="ORF">SAMN05216207_1020104</name>
</gene>
<keyword evidence="5" id="KW-0238">DNA-binding</keyword>
<dbReference type="EMBL" id="FOUY01000020">
    <property type="protein sequence ID" value="SFN74330.1"/>
    <property type="molecule type" value="Genomic_DNA"/>
</dbReference>
<dbReference type="PANTHER" id="PTHR33744:SF1">
    <property type="entry name" value="DNA-BINDING TRANSCRIPTIONAL ACTIVATOR ADER"/>
    <property type="match status" value="1"/>
</dbReference>
<feature type="domain" description="CdaR GGDEF-like" evidence="4">
    <location>
        <begin position="176"/>
        <end position="281"/>
    </location>
</feature>
<evidence type="ECO:0000256" key="1">
    <source>
        <dbReference type="ARBA" id="ARBA00006754"/>
    </source>
</evidence>
<dbReference type="PANTHER" id="PTHR33744">
    <property type="entry name" value="CARBOHYDRATE DIACID REGULATOR"/>
    <property type="match status" value="1"/>
</dbReference>
<dbReference type="InterPro" id="IPR041522">
    <property type="entry name" value="CdaR_GGDEF"/>
</dbReference>
<dbReference type="InterPro" id="IPR042070">
    <property type="entry name" value="PucR_C-HTH_sf"/>
</dbReference>
<accession>A0A1I5BI52</accession>
<evidence type="ECO:0000259" key="3">
    <source>
        <dbReference type="Pfam" id="PF14361"/>
    </source>
</evidence>
<comment type="similarity">
    <text evidence="1">Belongs to the CdaR family.</text>
</comment>
<dbReference type="Gene3D" id="1.10.10.2840">
    <property type="entry name" value="PucR C-terminal helix-turn-helix domain"/>
    <property type="match status" value="1"/>
</dbReference>